<feature type="compositionally biased region" description="Acidic residues" evidence="22">
    <location>
        <begin position="785"/>
        <end position="797"/>
    </location>
</feature>
<dbReference type="PANTHER" id="PTHR37079:SF4">
    <property type="entry name" value="SERINE_THREONINE-PROTEIN KINASE ATM"/>
    <property type="match status" value="1"/>
</dbReference>
<evidence type="ECO:0000256" key="2">
    <source>
        <dbReference type="ARBA" id="ARBA00004574"/>
    </source>
</evidence>
<evidence type="ECO:0000256" key="15">
    <source>
        <dbReference type="ARBA" id="ARBA00022895"/>
    </source>
</evidence>
<evidence type="ECO:0000256" key="21">
    <source>
        <dbReference type="SAM" id="Coils"/>
    </source>
</evidence>
<gene>
    <name evidence="26" type="ORF">GP486_002620</name>
</gene>
<dbReference type="Pfam" id="PF00454">
    <property type="entry name" value="PI3_PI4_kinase"/>
    <property type="match status" value="1"/>
</dbReference>
<dbReference type="InterPro" id="IPR000403">
    <property type="entry name" value="PI3/4_kinase_cat_dom"/>
</dbReference>
<feature type="compositionally biased region" description="Basic and acidic residues" evidence="22">
    <location>
        <begin position="2805"/>
        <end position="2814"/>
    </location>
</feature>
<keyword evidence="27" id="KW-1185">Reference proteome</keyword>
<dbReference type="InterPro" id="IPR036940">
    <property type="entry name" value="PI3/4_kinase_cat_sf"/>
</dbReference>
<dbReference type="GO" id="GO:0006325">
    <property type="term" value="P:chromatin organization"/>
    <property type="evidence" value="ECO:0007669"/>
    <property type="project" value="UniProtKB-KW"/>
</dbReference>
<evidence type="ECO:0000256" key="1">
    <source>
        <dbReference type="ARBA" id="ARBA00004123"/>
    </source>
</evidence>
<dbReference type="GO" id="GO:0004674">
    <property type="term" value="F:protein serine/threonine kinase activity"/>
    <property type="evidence" value="ECO:0007669"/>
    <property type="project" value="UniProtKB-KW"/>
</dbReference>
<protein>
    <recommendedName>
        <fullName evidence="6 20">Serine/threonine-protein kinase Tel1</fullName>
        <ecNumber evidence="5 20">2.7.11.1</ecNumber>
    </recommendedName>
</protein>
<dbReference type="InterPro" id="IPR016024">
    <property type="entry name" value="ARM-type_fold"/>
</dbReference>
<evidence type="ECO:0000256" key="12">
    <source>
        <dbReference type="ARBA" id="ARBA00022777"/>
    </source>
</evidence>
<organism evidence="26 27">
    <name type="scientific">Trichoglossum hirsutum</name>
    <dbReference type="NCBI Taxonomy" id="265104"/>
    <lineage>
        <taxon>Eukaryota</taxon>
        <taxon>Fungi</taxon>
        <taxon>Dikarya</taxon>
        <taxon>Ascomycota</taxon>
        <taxon>Pezizomycotina</taxon>
        <taxon>Geoglossomycetes</taxon>
        <taxon>Geoglossales</taxon>
        <taxon>Geoglossaceae</taxon>
        <taxon>Trichoglossum</taxon>
    </lineage>
</organism>
<comment type="caution">
    <text evidence="26">The sequence shown here is derived from an EMBL/GenBank/DDBJ whole genome shotgun (WGS) entry which is preliminary data.</text>
</comment>
<evidence type="ECO:0000256" key="9">
    <source>
        <dbReference type="ARBA" id="ARBA00022679"/>
    </source>
</evidence>
<dbReference type="FunFam" id="3.30.1010.10:FF:000019">
    <property type="entry name" value="Serine/threonine-protein kinase Tel1"/>
    <property type="match status" value="1"/>
</dbReference>
<keyword evidence="7 20" id="KW-0158">Chromosome</keyword>
<feature type="domain" description="FAT" evidence="24">
    <location>
        <begin position="1799"/>
        <end position="2401"/>
    </location>
</feature>
<evidence type="ECO:0000256" key="7">
    <source>
        <dbReference type="ARBA" id="ARBA00022454"/>
    </source>
</evidence>
<feature type="domain" description="PI3K/PI4K catalytic" evidence="23">
    <location>
        <begin position="2505"/>
        <end position="2817"/>
    </location>
</feature>
<keyword evidence="16 20" id="KW-0539">Nucleus</keyword>
<keyword evidence="13 20" id="KW-0067">ATP-binding</keyword>
<keyword evidence="10 20" id="KW-0547">Nucleotide-binding</keyword>
<keyword evidence="15 20" id="KW-0779">Telomere</keyword>
<dbReference type="CDD" id="cd05171">
    <property type="entry name" value="PIKKc_ATM"/>
    <property type="match status" value="1"/>
</dbReference>
<feature type="domain" description="FATC" evidence="25">
    <location>
        <begin position="2828"/>
        <end position="2854"/>
    </location>
</feature>
<dbReference type="Gene3D" id="1.10.1070.11">
    <property type="entry name" value="Phosphatidylinositol 3-/4-kinase, catalytic domain"/>
    <property type="match status" value="1"/>
</dbReference>
<keyword evidence="9 20" id="KW-0808">Transferase</keyword>
<dbReference type="Proteomes" id="UP000750711">
    <property type="component" value="Unassembled WGS sequence"/>
</dbReference>
<dbReference type="Pfam" id="PF11640">
    <property type="entry name" value="TAN"/>
    <property type="match status" value="1"/>
</dbReference>
<evidence type="ECO:0000256" key="3">
    <source>
        <dbReference type="ARBA" id="ARBA00010769"/>
    </source>
</evidence>
<dbReference type="EC" id="2.7.11.1" evidence="5 20"/>
<dbReference type="GO" id="GO:0005524">
    <property type="term" value="F:ATP binding"/>
    <property type="evidence" value="ECO:0007669"/>
    <property type="project" value="UniProtKB-KW"/>
</dbReference>
<comment type="function">
    <text evidence="17 20">Serine/threonine protein kinase which activates checkpoint signaling upon genotoxic stresses such as ionizing radiation (IR), ultraviolet light (UV), or DNA replication stalling, thereby acting as a DNA damage sensor. Recognizes the substrate consensus sequence [ST]-Q. Phosphorylates histone H2A to form H2AS128ph (gamma-H2A) at sites of DNA damage, involved in the regulation of DNA damage response mechanism. Required for the control of telomere length and genome stability.</text>
</comment>
<evidence type="ECO:0000256" key="20">
    <source>
        <dbReference type="RuleBase" id="RU365027"/>
    </source>
</evidence>
<dbReference type="GO" id="GO:0035556">
    <property type="term" value="P:intracellular signal transduction"/>
    <property type="evidence" value="ECO:0007669"/>
    <property type="project" value="UniProtKB-ARBA"/>
</dbReference>
<name>A0A9P8LEV4_9PEZI</name>
<evidence type="ECO:0000256" key="19">
    <source>
        <dbReference type="ARBA" id="ARBA00048679"/>
    </source>
</evidence>
<feature type="region of interest" description="Disordered" evidence="22">
    <location>
        <begin position="182"/>
        <end position="214"/>
    </location>
</feature>
<evidence type="ECO:0000259" key="24">
    <source>
        <dbReference type="PROSITE" id="PS51189"/>
    </source>
</evidence>
<feature type="coiled-coil region" evidence="21">
    <location>
        <begin position="2240"/>
        <end position="2267"/>
    </location>
</feature>
<dbReference type="InterPro" id="IPR014009">
    <property type="entry name" value="PIK_FAT"/>
</dbReference>
<dbReference type="PROSITE" id="PS51189">
    <property type="entry name" value="FAT"/>
    <property type="match status" value="1"/>
</dbReference>
<comment type="subcellular location">
    <subcellularLocation>
        <location evidence="2 20">Chromosome</location>
        <location evidence="2 20">Telomere</location>
    </subcellularLocation>
    <subcellularLocation>
        <location evidence="1 20">Nucleus</location>
    </subcellularLocation>
</comment>
<dbReference type="SMART" id="SM01342">
    <property type="entry name" value="TAN"/>
    <property type="match status" value="1"/>
</dbReference>
<evidence type="ECO:0000259" key="23">
    <source>
        <dbReference type="PROSITE" id="PS50290"/>
    </source>
</evidence>
<comment type="similarity">
    <text evidence="3 20">Belongs to the PI3/PI4-kinase family. ATM subfamily.</text>
</comment>
<dbReference type="Gene3D" id="3.30.1010.10">
    <property type="entry name" value="Phosphatidylinositol 3-kinase Catalytic Subunit, Chain A, domain 4"/>
    <property type="match status" value="1"/>
</dbReference>
<sequence length="2854" mass="319803">MARLVGFLVAFVTKTTKSSVDQIRSDKTKERSEGLAGMFGSGGLRDALNDKGFHGIYEALFRVTSSEKPPYVRASKTKLKSQASARLSTCAGVLRVAVEVGVKRLKHKTVIALTDHIVQSLPTAGEGYCEPLSLDYIKALRTLLEHQPHVEHFLENEWIGVVDFCCEGIALQVHGPAVQDVSSKGRASSEASSNKGSSSRLAVRSTSSRATDNSLSKSNAEELVFCLQQLVSAPNAPVLEKAQEVFTAVLRFLGSSSAVSRAHQAAFAILNSVLARTRTDYISLTESILREVVPLMSHLWTSKSSSLKDEMIITLIYGKSHIKRMMLDENSEDDRLHVESLLEALKSDYSRRLEREQLNLDDISLLQQGGPVCERTPLRLRTCCLRNGSTRSEQSWMMPQSISLLILSLDVSEGQHSRTIITGAPTGTSYKRQRTTKLSDGHFDELIRDAKSPHVGTRICALQTMVFALEEKQLTEDRLKAIMSQLVACVSDDSNAIASWALVSIARLMVTDLAACISERYVPFDLPTRMPFNAGDTGIEASCVARFTDRSTAPQYAQHANPTQVLDLLFSCTGREYTPMLSEPYVICGSIAQAWLRCSRAQKLMNYLLLFDEADPPQHIQSHENEPGAESLTSSVSRYHSTEVLIFDHCIHEFEKALEDWVTLVSDRVKRVNADTIRIVTSLCTIGSILISAIKLQDTRRTESLSRHTEALTAALTRFLAREECPWALVDAMLQTVRPYIGRVSSVKHKRVESPSRGGISNVLTSFSEVIESRRRLRDSSSVGDEVDPMDVDDDFESQTSRGRSSTGNPDIARQDLDAETSLAAFRHSTAALLYLYSSDFKLKTQGAMFSEGALCSTFINYLTSLEQPELLACRSVLRAFTTSELAVSADDAAKLLFHLGERVLQSYDYERCEVSIGICIDVLIGFVNDWTRNENEDLSAAGGDFYGWLIKVALDKGISSPNVQIGIANLLQSLLKAQPEYGREQHLPSIQSSLLAMLRDGDIPVKFHLAEHLPEVFGLFLLKKHDAIFQEVHNCLPTDNDWIEGLALRLLTLARLASSWHTLLRRSVYHIFETPGQVPDSTRHASRCLLYVSASLGLSGPRDVFKLFVSQLLYTWLASQSITTIPFQIFGYRDLTELLSDIRDEAMGQLVMRSKDEEAATLSRILGTSFEDLVEQSFDKVVGYSIARDISFPPADKSSQYVSGEVRIRKRIGKEKFYPLLHSNFAKILALLFKSIEQEEQIERAFSRHPSFGYASKALQEMRAISVSESPLPANQQPSFRAKYFIDELSHLCSRTRYDLSNLWNPALLTFVLRKLLDTIHPALGSLHACSVIRRVRILVCMAGDTALQDYPLEMLLRSLRPFLIDGQCADDTIGLVQYLFTHGSGYLKQVPSFVAGISLSILASIRAFLSSTQESTTQENEHRTTMSKAEAFHAWLGSFLEQYHSPAMPEAHQDAFQSIVRSARAIRVEGNAVKGTSESDLLRELLEDETSNRKLLDRPSQSLAYSLLCADFQRPSSFRDDIFGSDEDAATNAVAVWRSCQLSNIGKGYLLWAARVLGRAYASSGRTHKELAHESELNSLKELSIRHSEHQFSSKSAILKHLRNLLLGDKRDEVGVAEDTLQRIVLRVIDRDPEEAYECEQILPASLLKALTWDTYTPPAGDSTLPTRHSVKESAKYAPNSSITGWIRDLSISLAYAASDDAIIGALPLILNSVGGLAEHLFPYILHVILRREFEGQQATRGQLSEAFREWFRTCAEATTPHVKVLISTILYLRTQPIPREITTADREHWLDLDYGDLAEAAAKCKLFKTALLFVEIQSSQAVHSSRRASGAQKLPLPTDLLLFIFKNIDEPDSFYGVGQQSSLAAVMDRLEYEKDGFKSLSFRGAHYDSQMRRKEEALETDSRGMIEALNTLNLNGLSHSLLRSQLHDGRATDMLDSSYQTARKLEQWDIPAPVTRKTEAATLFRVFQCINSASDLPTISRSLDTSLLDTMTQMTKEGQTGSSLHVSLRTLAILTEIDEAVNIEDASQLKEAWDRMQSRSPWMRLGRFEDVSQILSSRETIFSSLSRRPSLLNAIQTNARDARLIEVHTLLASSQMSRDHGALQNSLTTATYLSGLTEPCDKLGLEIGAIAQFEVANVLWDQGEMMASIRVLQSVNTLPSLRKQTVPVGKPELLAKLGHRISEARLEKPDEIISKYLLPAVRELKSTTEGAEAGQVFHEFASFCDQQLQNQDNLEDFQRIQKLRQRKEAEVQDLEKMMRAGSAQTKDQLRSHREKAMQWFELDDQEYKRLLDSRQTFLQRSLENYLLCLRACETYNNDVLRFCALWLQQSDSRIANKAVERYLASVPSRKFASLMNQLSSRLLNVTDDFQSLLFSLVLRICTDHPYHGIYQIFAGAKTTKGGKDEKAISRHEAALKIVVRLREAEISREKWKSIHDSSICYVKLALEKLDGGKPGSKLALRKTAHGHKLEQEVPRYRLPPPTMNIELRADCDYTNVPVIEKFKPEMTIASGLSAPKIVTCIASDGSQYKQLVKGGNDDLRQDAIMEQVFGQVSELLQSNRSTRQRNLRVRTYKVLPLTTSAGIIEFVPNTIPLHDFLMPAHQKHYPKDWKPNVCRKTVSDAQSRSVDHRVKAYLQVAEHFHPVMRYFFMERFDSPDDWFEKRLAYNRSVAATSILGYVLGLGDRHAHNILLDEKTGEVVHIDLGVAFEQGRVLPVPEVVPFRLTRDIVDGMGITKTEGVFRRCCEFTLDALREESYSIMTILDVLRYDPLYLWSVSPLRIKRIQEAQSETTAPSTVGADAPMNRDENEPSEADRALTVVAKKLSKTLSVTATVNELIQQATDERNLAVLYC</sequence>
<dbReference type="PROSITE" id="PS50290">
    <property type="entry name" value="PI3_4_KINASE_3"/>
    <property type="match status" value="1"/>
</dbReference>
<evidence type="ECO:0000256" key="5">
    <source>
        <dbReference type="ARBA" id="ARBA00012513"/>
    </source>
</evidence>
<keyword evidence="21" id="KW-0175">Coiled coil</keyword>
<feature type="compositionally biased region" description="Polar residues" evidence="22">
    <location>
        <begin position="798"/>
        <end position="809"/>
    </location>
</feature>
<dbReference type="InterPro" id="IPR021668">
    <property type="entry name" value="TAN"/>
</dbReference>
<dbReference type="InterPro" id="IPR011009">
    <property type="entry name" value="Kinase-like_dom_sf"/>
</dbReference>
<evidence type="ECO:0000256" key="6">
    <source>
        <dbReference type="ARBA" id="ARBA00014619"/>
    </source>
</evidence>
<comment type="catalytic activity">
    <reaction evidence="19">
        <text>L-seryl-[protein] + ATP = O-phospho-L-seryl-[protein] + ADP + H(+)</text>
        <dbReference type="Rhea" id="RHEA:17989"/>
        <dbReference type="Rhea" id="RHEA-COMP:9863"/>
        <dbReference type="Rhea" id="RHEA-COMP:11604"/>
        <dbReference type="ChEBI" id="CHEBI:15378"/>
        <dbReference type="ChEBI" id="CHEBI:29999"/>
        <dbReference type="ChEBI" id="CHEBI:30616"/>
        <dbReference type="ChEBI" id="CHEBI:83421"/>
        <dbReference type="ChEBI" id="CHEBI:456216"/>
        <dbReference type="EC" id="2.7.11.1"/>
    </reaction>
</comment>
<evidence type="ECO:0000256" key="13">
    <source>
        <dbReference type="ARBA" id="ARBA00022840"/>
    </source>
</evidence>
<dbReference type="InterPro" id="IPR018936">
    <property type="entry name" value="PI3/4_kinase_CS"/>
</dbReference>
<evidence type="ECO:0000256" key="16">
    <source>
        <dbReference type="ARBA" id="ARBA00023242"/>
    </source>
</evidence>
<reference evidence="26" key="1">
    <citation type="submission" date="2021-03" db="EMBL/GenBank/DDBJ databases">
        <title>Comparative genomics and phylogenomic investigation of the class Geoglossomycetes provide insights into ecological specialization and systematics.</title>
        <authorList>
            <person name="Melie T."/>
            <person name="Pirro S."/>
            <person name="Miller A.N."/>
            <person name="Quandt A."/>
        </authorList>
    </citation>
    <scope>NUCLEOTIDE SEQUENCE</scope>
    <source>
        <strain evidence="26">CAQ_001_2017</strain>
    </source>
</reference>
<evidence type="ECO:0000256" key="10">
    <source>
        <dbReference type="ARBA" id="ARBA00022741"/>
    </source>
</evidence>
<evidence type="ECO:0000256" key="22">
    <source>
        <dbReference type="SAM" id="MobiDB-lite"/>
    </source>
</evidence>
<dbReference type="GO" id="GO:0005634">
    <property type="term" value="C:nucleus"/>
    <property type="evidence" value="ECO:0007669"/>
    <property type="project" value="UniProtKB-SubCell"/>
</dbReference>
<dbReference type="InterPro" id="IPR038980">
    <property type="entry name" value="ATM_plant"/>
</dbReference>
<evidence type="ECO:0000256" key="18">
    <source>
        <dbReference type="ARBA" id="ARBA00047899"/>
    </source>
</evidence>
<feature type="region of interest" description="Disordered" evidence="22">
    <location>
        <begin position="2792"/>
        <end position="2814"/>
    </location>
</feature>
<keyword evidence="12 20" id="KW-0418">Kinase</keyword>
<feature type="non-terminal residue" evidence="26">
    <location>
        <position position="1"/>
    </location>
</feature>
<dbReference type="GO" id="GO:0000781">
    <property type="term" value="C:chromosome, telomeric region"/>
    <property type="evidence" value="ECO:0007669"/>
    <property type="project" value="UniProtKB-SubCell"/>
</dbReference>
<feature type="region of interest" description="Disordered" evidence="22">
    <location>
        <begin position="778"/>
        <end position="813"/>
    </location>
</feature>
<comment type="catalytic activity">
    <reaction evidence="18 20">
        <text>L-threonyl-[protein] + ATP = O-phospho-L-threonyl-[protein] + ADP + H(+)</text>
        <dbReference type="Rhea" id="RHEA:46608"/>
        <dbReference type="Rhea" id="RHEA-COMP:11060"/>
        <dbReference type="Rhea" id="RHEA-COMP:11605"/>
        <dbReference type="ChEBI" id="CHEBI:15378"/>
        <dbReference type="ChEBI" id="CHEBI:30013"/>
        <dbReference type="ChEBI" id="CHEBI:30616"/>
        <dbReference type="ChEBI" id="CHEBI:61977"/>
        <dbReference type="ChEBI" id="CHEBI:456216"/>
        <dbReference type="EC" id="2.7.11.1"/>
    </reaction>
</comment>
<dbReference type="SUPFAM" id="SSF48371">
    <property type="entry name" value="ARM repeat"/>
    <property type="match status" value="1"/>
</dbReference>
<evidence type="ECO:0000256" key="11">
    <source>
        <dbReference type="ARBA" id="ARBA00022763"/>
    </source>
</evidence>
<feature type="compositionally biased region" description="Low complexity" evidence="22">
    <location>
        <begin position="182"/>
        <end position="211"/>
    </location>
</feature>
<dbReference type="PROSITE" id="PS00916">
    <property type="entry name" value="PI3_4_KINASE_2"/>
    <property type="match status" value="1"/>
</dbReference>
<dbReference type="InterPro" id="IPR044107">
    <property type="entry name" value="PIKKc_ATM"/>
</dbReference>
<dbReference type="SUPFAM" id="SSF56112">
    <property type="entry name" value="Protein kinase-like (PK-like)"/>
    <property type="match status" value="1"/>
</dbReference>
<comment type="subunit">
    <text evidence="4">Associates with DNA double-strand breaks.</text>
</comment>
<keyword evidence="11 20" id="KW-0227">DNA damage</keyword>
<dbReference type="PROSITE" id="PS51190">
    <property type="entry name" value="FATC"/>
    <property type="match status" value="1"/>
</dbReference>
<keyword evidence="14 20" id="KW-0156">Chromatin regulator</keyword>
<evidence type="ECO:0000313" key="27">
    <source>
        <dbReference type="Proteomes" id="UP000750711"/>
    </source>
</evidence>
<keyword evidence="8 20" id="KW-0723">Serine/threonine-protein kinase</keyword>
<evidence type="ECO:0000256" key="14">
    <source>
        <dbReference type="ARBA" id="ARBA00022853"/>
    </source>
</evidence>
<dbReference type="GO" id="GO:0006281">
    <property type="term" value="P:DNA repair"/>
    <property type="evidence" value="ECO:0007669"/>
    <property type="project" value="InterPro"/>
</dbReference>
<evidence type="ECO:0000256" key="8">
    <source>
        <dbReference type="ARBA" id="ARBA00022527"/>
    </source>
</evidence>
<dbReference type="SMART" id="SM00146">
    <property type="entry name" value="PI3Kc"/>
    <property type="match status" value="1"/>
</dbReference>
<dbReference type="PANTHER" id="PTHR37079">
    <property type="entry name" value="SERINE/THREONINE-PROTEIN KINASE ATM"/>
    <property type="match status" value="1"/>
</dbReference>
<dbReference type="Pfam" id="PF02260">
    <property type="entry name" value="FATC"/>
    <property type="match status" value="1"/>
</dbReference>
<evidence type="ECO:0000313" key="26">
    <source>
        <dbReference type="EMBL" id="KAH0562715.1"/>
    </source>
</evidence>
<evidence type="ECO:0000259" key="25">
    <source>
        <dbReference type="PROSITE" id="PS51190"/>
    </source>
</evidence>
<accession>A0A9P8LEV4</accession>
<evidence type="ECO:0000256" key="17">
    <source>
        <dbReference type="ARBA" id="ARBA00025079"/>
    </source>
</evidence>
<proteinExistence type="inferred from homology"/>
<dbReference type="InterPro" id="IPR003152">
    <property type="entry name" value="FATC_dom"/>
</dbReference>
<dbReference type="EMBL" id="JAGHQM010000303">
    <property type="protein sequence ID" value="KAH0562715.1"/>
    <property type="molecule type" value="Genomic_DNA"/>
</dbReference>
<dbReference type="PROSITE" id="PS00915">
    <property type="entry name" value="PI3_4_KINASE_1"/>
    <property type="match status" value="1"/>
</dbReference>
<evidence type="ECO:0000256" key="4">
    <source>
        <dbReference type="ARBA" id="ARBA00011370"/>
    </source>
</evidence>